<organism evidence="4 5">
    <name type="scientific">Desulfosporosinus acidiphilus (strain DSM 22704 / JCM 16185 / SJ4)</name>
    <dbReference type="NCBI Taxonomy" id="646529"/>
    <lineage>
        <taxon>Bacteria</taxon>
        <taxon>Bacillati</taxon>
        <taxon>Bacillota</taxon>
        <taxon>Clostridia</taxon>
        <taxon>Eubacteriales</taxon>
        <taxon>Desulfitobacteriaceae</taxon>
        <taxon>Desulfosporosinus</taxon>
    </lineage>
</organism>
<proteinExistence type="predicted"/>
<evidence type="ECO:0000313" key="4">
    <source>
        <dbReference type="EMBL" id="AFM43617.1"/>
    </source>
</evidence>
<dbReference type="InterPro" id="IPR036390">
    <property type="entry name" value="WH_DNA-bd_sf"/>
</dbReference>
<dbReference type="Gene3D" id="1.10.10.10">
    <property type="entry name" value="Winged helix-like DNA-binding domain superfamily/Winged helix DNA-binding domain"/>
    <property type="match status" value="1"/>
</dbReference>
<keyword evidence="2" id="KW-0812">Transmembrane</keyword>
<name>I4DCU3_DESAJ</name>
<dbReference type="KEGG" id="dai:Desaci_4793"/>
<dbReference type="RefSeq" id="WP_014825129.1">
    <property type="nucleotide sequence ID" value="NC_018066.1"/>
</dbReference>
<dbReference type="AlphaFoldDB" id="I4DCU3"/>
<feature type="domain" description="FtsK gamma" evidence="3">
    <location>
        <begin position="865"/>
        <end position="930"/>
    </location>
</feature>
<dbReference type="SMART" id="SM00843">
    <property type="entry name" value="Ftsk_gamma"/>
    <property type="match status" value="1"/>
</dbReference>
<geneLocation type="plasmid" evidence="4 5">
    <name>pDESACI.01</name>
</geneLocation>
<evidence type="ECO:0000259" key="3">
    <source>
        <dbReference type="SMART" id="SM00843"/>
    </source>
</evidence>
<feature type="region of interest" description="Disordered" evidence="1">
    <location>
        <begin position="1023"/>
        <end position="1046"/>
    </location>
</feature>
<dbReference type="HOGENOM" id="CLU_291656_0_0_9"/>
<evidence type="ECO:0000256" key="1">
    <source>
        <dbReference type="SAM" id="MobiDB-lite"/>
    </source>
</evidence>
<dbReference type="OrthoDB" id="1749414at2"/>
<feature type="transmembrane region" description="Helical" evidence="2">
    <location>
        <begin position="81"/>
        <end position="99"/>
    </location>
</feature>
<evidence type="ECO:0000313" key="5">
    <source>
        <dbReference type="Proteomes" id="UP000002892"/>
    </source>
</evidence>
<dbReference type="InterPro" id="IPR027417">
    <property type="entry name" value="P-loop_NTPase"/>
</dbReference>
<dbReference type="Proteomes" id="UP000002892">
    <property type="component" value="Plasmid pDESACI.01"/>
</dbReference>
<keyword evidence="2" id="KW-0472">Membrane</keyword>
<keyword evidence="4" id="KW-0614">Plasmid</keyword>
<accession>I4DCU3</accession>
<dbReference type="EMBL" id="CP003640">
    <property type="protein sequence ID" value="AFM43617.1"/>
    <property type="molecule type" value="Genomic_DNA"/>
</dbReference>
<feature type="compositionally biased region" description="Basic and acidic residues" evidence="1">
    <location>
        <begin position="1030"/>
        <end position="1040"/>
    </location>
</feature>
<dbReference type="InterPro" id="IPR018541">
    <property type="entry name" value="Ftsk_gamma"/>
</dbReference>
<reference evidence="5" key="1">
    <citation type="journal article" date="2012" name="J. Bacteriol.">
        <title>Complete genome sequences of Desulfosporosinus orientis DSM765T, Desulfosporosinus youngiae DSM17734T, Desulfosporosinus meridiei DSM13257T, and Desulfosporosinus acidiphilus DSM22704T.</title>
        <authorList>
            <person name="Pester M."/>
            <person name="Brambilla E."/>
            <person name="Alazard D."/>
            <person name="Rattei T."/>
            <person name="Weinmaier T."/>
            <person name="Han J."/>
            <person name="Lucas S."/>
            <person name="Lapidus A."/>
            <person name="Cheng J.F."/>
            <person name="Goodwin L."/>
            <person name="Pitluck S."/>
            <person name="Peters L."/>
            <person name="Ovchinnikova G."/>
            <person name="Teshima H."/>
            <person name="Detter J.C."/>
            <person name="Han C.S."/>
            <person name="Tapia R."/>
            <person name="Land M.L."/>
            <person name="Hauser L."/>
            <person name="Kyrpides N.C."/>
            <person name="Ivanova N.N."/>
            <person name="Pagani I."/>
            <person name="Huntmann M."/>
            <person name="Wei C.L."/>
            <person name="Davenport K.W."/>
            <person name="Daligault H."/>
            <person name="Chain P.S."/>
            <person name="Chen A."/>
            <person name="Mavromatis K."/>
            <person name="Markowitz V."/>
            <person name="Szeto E."/>
            <person name="Mikhailova N."/>
            <person name="Pati A."/>
            <person name="Wagner M."/>
            <person name="Woyke T."/>
            <person name="Ollivier B."/>
            <person name="Klenk H.P."/>
            <person name="Spring S."/>
            <person name="Loy A."/>
        </authorList>
    </citation>
    <scope>NUCLEOTIDE SEQUENCE [LARGE SCALE GENOMIC DNA]</scope>
    <source>
        <strain evidence="5">DSM 22704 / JCM 16185 / SJ4</strain>
    </source>
</reference>
<dbReference type="Gene3D" id="3.40.50.300">
    <property type="entry name" value="P-loop containing nucleotide triphosphate hydrolases"/>
    <property type="match status" value="2"/>
</dbReference>
<dbReference type="InterPro" id="IPR051162">
    <property type="entry name" value="T4SS_component"/>
</dbReference>
<dbReference type="SUPFAM" id="SSF46785">
    <property type="entry name" value="Winged helix' DNA-binding domain"/>
    <property type="match status" value="1"/>
</dbReference>
<keyword evidence="2" id="KW-1133">Transmembrane helix</keyword>
<keyword evidence="5" id="KW-1185">Reference proteome</keyword>
<dbReference type="InterPro" id="IPR036388">
    <property type="entry name" value="WH-like_DNA-bd_sf"/>
</dbReference>
<feature type="transmembrane region" description="Helical" evidence="2">
    <location>
        <begin position="20"/>
        <end position="36"/>
    </location>
</feature>
<dbReference type="PANTHER" id="PTHR30121">
    <property type="entry name" value="UNCHARACTERIZED PROTEIN YJGR-RELATED"/>
    <property type="match status" value="1"/>
</dbReference>
<protein>
    <submittedName>
        <fullName evidence="4">DNA segregation ATPase, FtsK/SpoIIIE family</fullName>
    </submittedName>
</protein>
<sequence length="1046" mass="119064">MSDLPKPHSPFLDHQEKKYLIIIALFFLLVFLPHYLDPKFNTFLFVQSLMNSKPLPPFHPHIPTMSIGSLNIPYLHAVIKMIPYMLTLLTIYLIWRFYWRQRQRKQMRTYRILLSRDDLATPLKVGAFFDTAAKILSTRYLRYILGNNLMNLALYRQPDGELILLLRTSDKYFQNITASLQATWTSVRVEPYDSTIVFPDQPVVAVVRPRKRTDLFAFRSYRDYTDSVTEDLLSQMDNFHEPVILDLALKPLPDRYSDKVMEIQRKHQRSLNALAGIDRADPTLSIGDQAQLQGVIKQAGRSWWRVDIRIAAPSTDDLKSLWGALSSSDAENQWLYHMVIVRKKWVLNLIKSGMPGFMPFALRFFLNGTFLSTIWQLPSARLRAQGLTRSPIRRAPGIVGLTRNSNGCTPLKDDYGPIELLEQDRKNNILVIGQQGTGKTTVLKQVAKYDFTQDKAVILIDPKGLFADEMRDFVPEGRKVATWKLARPNNDWGWNPFLQEVDKNVQISGILDGMIQRWGKEAIGPRSSDYLRHAMRFILDTNQAAEGFSAVVSFLQNPALWGRYADMVNGPLSDWLRSKANDYEENARAIVEHLSAPLNKLNEFNDYDIVRQNLAPSKSLDLGRLIRDKGILIVNLEPGAYLHEMESNLIGTFLITAVWDTIRRNGSLAGLLKTSVLVDEIHRMVCEAISVAMAEGRSYGLQSSVGLQFLKQVENEKLRESMVELIQNLFIFRSNQIEETEDYAKLLARIYSNLISPDAEMQDKLSIGPDDRFNLPDYRVICRILSNGAPKPAFIGETIPLPETSEEDRDAKLPWGTCPPEWLVDAKAHTTKPATTREIMRVATTSIAQAFEPQQNSEQEPNDNDNKINDLLPDAVQILRVEKMASISLFQRKLKLGYTAATKLMEKLEEHGFVGPNQGAIPRQIFFENFPPEAVRQENDLITDKIEETHSTELVEGSGETIIQSDTNDLSHLGITDKDYLSCVEKYGEETVKAAVKKVIWKAKRETLVDPLAYFQSRCESVKPKTSKVGSDDELQHESMEQLANS</sequence>
<gene>
    <name evidence="4" type="ordered locus">Desaci_4793</name>
</gene>
<dbReference type="PANTHER" id="PTHR30121:SF6">
    <property type="entry name" value="SLR6007 PROTEIN"/>
    <property type="match status" value="1"/>
</dbReference>
<dbReference type="Pfam" id="PF09397">
    <property type="entry name" value="FtsK_gamma"/>
    <property type="match status" value="1"/>
</dbReference>
<dbReference type="SUPFAM" id="SSF52540">
    <property type="entry name" value="P-loop containing nucleoside triphosphate hydrolases"/>
    <property type="match status" value="1"/>
</dbReference>
<evidence type="ECO:0000256" key="2">
    <source>
        <dbReference type="SAM" id="Phobius"/>
    </source>
</evidence>